<dbReference type="Proteomes" id="UP000469452">
    <property type="component" value="Unassembled WGS sequence"/>
</dbReference>
<dbReference type="EMBL" id="VJMI01011828">
    <property type="protein sequence ID" value="KAF0751724.1"/>
    <property type="molecule type" value="Genomic_DNA"/>
</dbReference>
<comment type="similarity">
    <text evidence="1">Belongs to the STXBP/unc-18/SEC1 family.</text>
</comment>
<dbReference type="InterPro" id="IPR001619">
    <property type="entry name" value="Sec1-like"/>
</dbReference>
<evidence type="ECO:0008006" key="4">
    <source>
        <dbReference type="Google" id="ProtNLM"/>
    </source>
</evidence>
<dbReference type="GO" id="GO:0016192">
    <property type="term" value="P:vesicle-mediated transport"/>
    <property type="evidence" value="ECO:0007669"/>
    <property type="project" value="InterPro"/>
</dbReference>
<evidence type="ECO:0000313" key="3">
    <source>
        <dbReference type="Proteomes" id="UP000469452"/>
    </source>
</evidence>
<reference evidence="2 3" key="1">
    <citation type="submission" date="2019-06" db="EMBL/GenBank/DDBJ databases">
        <title>Genomics analysis of Aphanomyces spp. identifies a new class of oomycete effector associated with host adaptation.</title>
        <authorList>
            <person name="Gaulin E."/>
        </authorList>
    </citation>
    <scope>NUCLEOTIDE SEQUENCE [LARGE SCALE GENOMIC DNA]</scope>
    <source>
        <strain evidence="2 3">E</strain>
    </source>
</reference>
<dbReference type="PANTHER" id="PTHR11679">
    <property type="entry name" value="VESICLE PROTEIN SORTING-ASSOCIATED"/>
    <property type="match status" value="1"/>
</dbReference>
<sequence length="148" mass="16797">MAVSLQDKQKDMLLRMLEFNVDGGSDAANADRWGEQWKVLVYDHYCRDIISPILKLHELRKKGVTLHMLLENDREEIPDVPAIYFVQPTTANLERIIQDSTKELYSAMHLNFATPIPRDKLETFAKGCVDAGCTAMVCPYIVTIALSL</sequence>
<dbReference type="InterPro" id="IPR036045">
    <property type="entry name" value="Sec1-like_sf"/>
</dbReference>
<evidence type="ECO:0000313" key="2">
    <source>
        <dbReference type="EMBL" id="KAF0751724.1"/>
    </source>
</evidence>
<dbReference type="VEuPathDB" id="FungiDB:H257_02374"/>
<name>A0A6A5AKG0_APHAT</name>
<organism evidence="2 3">
    <name type="scientific">Aphanomyces astaci</name>
    <name type="common">Crayfish plague agent</name>
    <dbReference type="NCBI Taxonomy" id="112090"/>
    <lineage>
        <taxon>Eukaryota</taxon>
        <taxon>Sar</taxon>
        <taxon>Stramenopiles</taxon>
        <taxon>Oomycota</taxon>
        <taxon>Saprolegniomycetes</taxon>
        <taxon>Saprolegniales</taxon>
        <taxon>Verrucalvaceae</taxon>
        <taxon>Aphanomyces</taxon>
    </lineage>
</organism>
<protein>
    <recommendedName>
        <fullName evidence="4">Sec1 family domain-containing protein 1</fullName>
    </recommendedName>
</protein>
<dbReference type="InterPro" id="IPR043154">
    <property type="entry name" value="Sec-1-like_dom1"/>
</dbReference>
<dbReference type="SUPFAM" id="SSF56815">
    <property type="entry name" value="Sec1/munc18-like (SM) proteins"/>
    <property type="match status" value="1"/>
</dbReference>
<dbReference type="AlphaFoldDB" id="A0A6A5AKG0"/>
<dbReference type="Pfam" id="PF00995">
    <property type="entry name" value="Sec1"/>
    <property type="match status" value="1"/>
</dbReference>
<dbReference type="Gene3D" id="3.40.50.2060">
    <property type="match status" value="1"/>
</dbReference>
<evidence type="ECO:0000256" key="1">
    <source>
        <dbReference type="ARBA" id="ARBA00009884"/>
    </source>
</evidence>
<gene>
    <name evidence="2" type="ORF">AaE_006280</name>
</gene>
<accession>A0A6A5AKG0</accession>
<comment type="caution">
    <text evidence="2">The sequence shown here is derived from an EMBL/GenBank/DDBJ whole genome shotgun (WGS) entry which is preliminary data.</text>
</comment>
<proteinExistence type="inferred from homology"/>